<dbReference type="RefSeq" id="XP_068355894.1">
    <property type="nucleotide sequence ID" value="XM_068507102.1"/>
</dbReference>
<comment type="caution">
    <text evidence="3">The sequence shown here is derived from an EMBL/GenBank/DDBJ whole genome shotgun (WGS) entry which is preliminary data.</text>
</comment>
<proteinExistence type="predicted"/>
<dbReference type="VEuPathDB" id="TrichDB:TRFO_30003"/>
<keyword evidence="2" id="KW-1133">Transmembrane helix</keyword>
<sequence length="393" mass="45466">MTEVKDYVTSLTPQNKFTNFTGILEKIAGETHRAIKIHRLEEDEWFSFLESQKPHFSRSFGPDDLAEMEPNRYIVKWDQDENTHHIRITILAPRDEIECDDKKVYNSYLKGEWWGPISNLDIQDISEDENPKVQIDFDTTEKWPLLIRGTRPDPFSCYYIALAALDQGQYSVFHEYLSHAALSDCYTAQRDLAMVLLDQEKYEESVHWLARCSLLHQDQICLYVLSKRLLDGKGIRQSAPLAEFILCRLAIQGFVDAFFTLGKLYLKGQDGVEPNRENARMLLEKYIFASQNEDDQDRVMALQLLNEEFPPETEENAESEKTAEKIAEQLNEDLNEKHTIEEKEKNEKEKGKMMTKKEGGYESAIDWALAAGVVAAVSAAGLFAIRRIFRRRH</sequence>
<dbReference type="OrthoDB" id="10266398at2759"/>
<keyword evidence="2" id="KW-0812">Transmembrane</keyword>
<dbReference type="InterPro" id="IPR011990">
    <property type="entry name" value="TPR-like_helical_dom_sf"/>
</dbReference>
<dbReference type="AlphaFoldDB" id="A0A1J4JZ36"/>
<keyword evidence="2" id="KW-0472">Membrane</keyword>
<name>A0A1J4JZ36_9EUKA</name>
<protein>
    <submittedName>
        <fullName evidence="3">Uncharacterized protein</fullName>
    </submittedName>
</protein>
<dbReference type="Proteomes" id="UP000179807">
    <property type="component" value="Unassembled WGS sequence"/>
</dbReference>
<keyword evidence="4" id="KW-1185">Reference proteome</keyword>
<organism evidence="3 4">
    <name type="scientific">Tritrichomonas foetus</name>
    <dbReference type="NCBI Taxonomy" id="1144522"/>
    <lineage>
        <taxon>Eukaryota</taxon>
        <taxon>Metamonada</taxon>
        <taxon>Parabasalia</taxon>
        <taxon>Tritrichomonadida</taxon>
        <taxon>Tritrichomonadidae</taxon>
        <taxon>Tritrichomonas</taxon>
    </lineage>
</organism>
<gene>
    <name evidence="3" type="ORF">TRFO_30003</name>
</gene>
<feature type="region of interest" description="Disordered" evidence="1">
    <location>
        <begin position="336"/>
        <end position="355"/>
    </location>
</feature>
<dbReference type="Gene3D" id="1.25.40.10">
    <property type="entry name" value="Tetratricopeptide repeat domain"/>
    <property type="match status" value="1"/>
</dbReference>
<evidence type="ECO:0000256" key="2">
    <source>
        <dbReference type="SAM" id="Phobius"/>
    </source>
</evidence>
<feature type="transmembrane region" description="Helical" evidence="2">
    <location>
        <begin position="367"/>
        <end position="385"/>
    </location>
</feature>
<evidence type="ECO:0000256" key="1">
    <source>
        <dbReference type="SAM" id="MobiDB-lite"/>
    </source>
</evidence>
<evidence type="ECO:0000313" key="3">
    <source>
        <dbReference type="EMBL" id="OHT02758.1"/>
    </source>
</evidence>
<evidence type="ECO:0000313" key="4">
    <source>
        <dbReference type="Proteomes" id="UP000179807"/>
    </source>
</evidence>
<dbReference type="SUPFAM" id="SSF81901">
    <property type="entry name" value="HCP-like"/>
    <property type="match status" value="1"/>
</dbReference>
<accession>A0A1J4JZ36</accession>
<dbReference type="EMBL" id="MLAK01000853">
    <property type="protein sequence ID" value="OHT02758.1"/>
    <property type="molecule type" value="Genomic_DNA"/>
</dbReference>
<reference evidence="3" key="1">
    <citation type="submission" date="2016-10" db="EMBL/GenBank/DDBJ databases">
        <authorList>
            <person name="Benchimol M."/>
            <person name="Almeida L.G."/>
            <person name="Vasconcelos A.T."/>
            <person name="Perreira-Neves A."/>
            <person name="Rosa I.A."/>
            <person name="Tasca T."/>
            <person name="Bogo M.R."/>
            <person name="de Souza W."/>
        </authorList>
    </citation>
    <scope>NUCLEOTIDE SEQUENCE [LARGE SCALE GENOMIC DNA]</scope>
    <source>
        <strain evidence="3">K</strain>
    </source>
</reference>
<dbReference type="GeneID" id="94841806"/>